<evidence type="ECO:0000256" key="5">
    <source>
        <dbReference type="ARBA" id="ARBA00023136"/>
    </source>
</evidence>
<comment type="subcellular location">
    <subcellularLocation>
        <location evidence="7">Mitochondrion inner membrane</location>
        <topology evidence="7">Peripheral membrane protein</topology>
        <orientation evidence="7">Intermembrane side</orientation>
    </subcellularLocation>
</comment>
<keyword evidence="6 7" id="KW-1015">Disulfide bond</keyword>
<proteinExistence type="inferred from homology"/>
<evidence type="ECO:0000256" key="3">
    <source>
        <dbReference type="ARBA" id="ARBA00022927"/>
    </source>
</evidence>
<accession>A0AAN8A7A0</accession>
<reference evidence="10" key="1">
    <citation type="submission" date="2023-07" db="EMBL/GenBank/DDBJ databases">
        <title>A draft genome of Kazachstania heterogenica Y-27499.</title>
        <authorList>
            <person name="Donic C."/>
            <person name="Kralova J.S."/>
            <person name="Fidel L."/>
            <person name="Ben-Dor S."/>
            <person name="Jung S."/>
        </authorList>
    </citation>
    <scope>NUCLEOTIDE SEQUENCE [LARGE SCALE GENOMIC DNA]</scope>
    <source>
        <strain evidence="10">Y27499</strain>
    </source>
</reference>
<comment type="similarity">
    <text evidence="1 7">Belongs to the small Tim family.</text>
</comment>
<dbReference type="AlphaFoldDB" id="A0AAN8A7A0"/>
<evidence type="ECO:0000259" key="8">
    <source>
        <dbReference type="Pfam" id="PF02953"/>
    </source>
</evidence>
<sequence>MSSIDASEIAKLDNESKKELLNFMEGENSKQKIQMSVHKFTKICFPKCVTNVEAMQLSSDEQECMANCVNRFLDANIRIVNGLQNSVRQ</sequence>
<keyword evidence="7" id="KW-0813">Transport</keyword>
<evidence type="ECO:0000313" key="9">
    <source>
        <dbReference type="EMBL" id="KAK5780317.1"/>
    </source>
</evidence>
<dbReference type="GO" id="GO:0015031">
    <property type="term" value="P:protein transport"/>
    <property type="evidence" value="ECO:0007669"/>
    <property type="project" value="UniProtKB-KW"/>
</dbReference>
<comment type="domain">
    <text evidence="7">The twin CX3C motif contains 4 conserved Cys residues that form 2 disulfide bonds in the mitochondrial intermembrane space.</text>
</comment>
<dbReference type="SUPFAM" id="SSF144122">
    <property type="entry name" value="Tim10-like"/>
    <property type="match status" value="1"/>
</dbReference>
<keyword evidence="7" id="KW-0496">Mitochondrion</keyword>
<dbReference type="Proteomes" id="UP001306508">
    <property type="component" value="Unassembled WGS sequence"/>
</dbReference>
<evidence type="ECO:0000256" key="7">
    <source>
        <dbReference type="RuleBase" id="RU367043"/>
    </source>
</evidence>
<dbReference type="Gene3D" id="1.10.287.810">
    <property type="entry name" value="Mitochondrial import inner membrane translocase subunit tim13 like domains"/>
    <property type="match status" value="1"/>
</dbReference>
<evidence type="ECO:0000256" key="4">
    <source>
        <dbReference type="ARBA" id="ARBA00023010"/>
    </source>
</evidence>
<evidence type="ECO:0000256" key="1">
    <source>
        <dbReference type="ARBA" id="ARBA00006720"/>
    </source>
</evidence>
<gene>
    <name evidence="9" type="ORF">RI543_002072</name>
</gene>
<dbReference type="InterPro" id="IPR035427">
    <property type="entry name" value="Tim10-like_dom_sf"/>
</dbReference>
<comment type="caution">
    <text evidence="9">The sequence shown here is derived from an EMBL/GenBank/DDBJ whole genome shotgun (WGS) entry which is preliminary data.</text>
</comment>
<comment type="function">
    <text evidence="7">Mitochondrial intermembrane chaperone that participates in the import and insertion of some multi-pass transmembrane proteins into the mitochondrial inner membrane. Also required for the transfer of beta-barrel precursors from the TOM complex to the sorting and assembly machinery (SAM complex) of the outer membrane. Acts as a chaperone-like protein that protects the hydrophobic precursors from aggregation and guide them through the mitochondrial intermembrane space.</text>
</comment>
<organism evidence="9 10">
    <name type="scientific">Arxiozyma heterogenica</name>
    <dbReference type="NCBI Taxonomy" id="278026"/>
    <lineage>
        <taxon>Eukaryota</taxon>
        <taxon>Fungi</taxon>
        <taxon>Dikarya</taxon>
        <taxon>Ascomycota</taxon>
        <taxon>Saccharomycotina</taxon>
        <taxon>Saccharomycetes</taxon>
        <taxon>Saccharomycetales</taxon>
        <taxon>Saccharomycetaceae</taxon>
        <taxon>Arxiozyma</taxon>
    </lineage>
</organism>
<keyword evidence="2 7" id="KW-0999">Mitochondrion inner membrane</keyword>
<dbReference type="GO" id="GO:0005743">
    <property type="term" value="C:mitochondrial inner membrane"/>
    <property type="evidence" value="ECO:0007669"/>
    <property type="project" value="UniProtKB-SubCell"/>
</dbReference>
<evidence type="ECO:0000256" key="2">
    <source>
        <dbReference type="ARBA" id="ARBA00022792"/>
    </source>
</evidence>
<feature type="domain" description="Tim10-like" evidence="8">
    <location>
        <begin position="23"/>
        <end position="85"/>
    </location>
</feature>
<keyword evidence="5" id="KW-0472">Membrane</keyword>
<keyword evidence="4 7" id="KW-0811">Translocation</keyword>
<evidence type="ECO:0000256" key="6">
    <source>
        <dbReference type="ARBA" id="ARBA00023157"/>
    </source>
</evidence>
<name>A0AAN8A7A0_9SACH</name>
<keyword evidence="3 7" id="KW-0653">Protein transport</keyword>
<dbReference type="InterPro" id="IPR004217">
    <property type="entry name" value="Tim10-like"/>
</dbReference>
<comment type="subunit">
    <text evidence="7">Heterohexamer.</text>
</comment>
<dbReference type="EMBL" id="JAWIZZ010000041">
    <property type="protein sequence ID" value="KAK5780317.1"/>
    <property type="molecule type" value="Genomic_DNA"/>
</dbReference>
<keyword evidence="10" id="KW-1185">Reference proteome</keyword>
<keyword evidence="7" id="KW-0143">Chaperone</keyword>
<dbReference type="Pfam" id="PF02953">
    <property type="entry name" value="zf-Tim10_DDP"/>
    <property type="match status" value="1"/>
</dbReference>
<protein>
    <recommendedName>
        <fullName evidence="7">Mitochondrial import inner membrane translocase subunit</fullName>
    </recommendedName>
</protein>
<evidence type="ECO:0000313" key="10">
    <source>
        <dbReference type="Proteomes" id="UP001306508"/>
    </source>
</evidence>